<evidence type="ECO:0000313" key="2">
    <source>
        <dbReference type="Proteomes" id="UP001221838"/>
    </source>
</evidence>
<dbReference type="Pfam" id="PF10698">
    <property type="entry name" value="DUF2505"/>
    <property type="match status" value="1"/>
</dbReference>
<dbReference type="RefSeq" id="WP_272141896.1">
    <property type="nucleotide sequence ID" value="NZ_JAQNDM010000002.1"/>
</dbReference>
<gene>
    <name evidence="1" type="ORF">POL68_25700</name>
</gene>
<comment type="caution">
    <text evidence="1">The sequence shown here is derived from an EMBL/GenBank/DDBJ whole genome shotgun (WGS) entry which is preliminary data.</text>
</comment>
<protein>
    <submittedName>
        <fullName evidence="1">DUF2505 family protein</fullName>
    </submittedName>
</protein>
<name>A0ABT5DGI7_9BACT</name>
<dbReference type="InterPro" id="IPR019639">
    <property type="entry name" value="DUF2505"/>
</dbReference>
<dbReference type="EMBL" id="JAQNDM010000002">
    <property type="protein sequence ID" value="MDC0711888.1"/>
    <property type="molecule type" value="Genomic_DNA"/>
</dbReference>
<dbReference type="Proteomes" id="UP001221838">
    <property type="component" value="Unassembled WGS sequence"/>
</dbReference>
<sequence>MGKFTATHEIHCTEDAFWKLFFDKESDTRFHKEDLGYLEYQIVEQRETSTETFRNASAQPRMDLPGPLMKLFGSGYRHTEEGRFDKGTKLWSARRTPSTMADKFRQEYVLRVEPVGTDRVRRVIEYNIEAKVFGVGGLMESSFEKLVREEFDKSAAFLNKHLTA</sequence>
<keyword evidence="2" id="KW-1185">Reference proteome</keyword>
<proteinExistence type="predicted"/>
<reference evidence="1 2" key="1">
    <citation type="submission" date="2022-11" db="EMBL/GenBank/DDBJ databases">
        <title>Minimal conservation of predation-associated metabolite biosynthetic gene clusters underscores biosynthetic potential of Myxococcota including descriptions for ten novel species: Archangium lansinium sp. nov., Myxococcus landrumus sp. nov., Nannocystis bai.</title>
        <authorList>
            <person name="Ahearne A."/>
            <person name="Stevens C."/>
            <person name="Dowd S."/>
        </authorList>
    </citation>
    <scope>NUCLEOTIDE SEQUENCE [LARGE SCALE GENOMIC DNA]</scope>
    <source>
        <strain evidence="1 2">NCWAL01</strain>
    </source>
</reference>
<evidence type="ECO:0000313" key="1">
    <source>
        <dbReference type="EMBL" id="MDC0711888.1"/>
    </source>
</evidence>
<accession>A0ABT5DGI7</accession>
<organism evidence="1 2">
    <name type="scientific">Stigmatella ashevillensis</name>
    <dbReference type="NCBI Taxonomy" id="2995309"/>
    <lineage>
        <taxon>Bacteria</taxon>
        <taxon>Pseudomonadati</taxon>
        <taxon>Myxococcota</taxon>
        <taxon>Myxococcia</taxon>
        <taxon>Myxococcales</taxon>
        <taxon>Cystobacterineae</taxon>
        <taxon>Archangiaceae</taxon>
        <taxon>Stigmatella</taxon>
    </lineage>
</organism>